<dbReference type="PANTHER" id="PTHR46599">
    <property type="entry name" value="PIGGYBAC TRANSPOSABLE ELEMENT-DERIVED PROTEIN 4"/>
    <property type="match status" value="1"/>
</dbReference>
<organism evidence="3 4">
    <name type="scientific">Coregonus suidteri</name>
    <dbReference type="NCBI Taxonomy" id="861788"/>
    <lineage>
        <taxon>Eukaryota</taxon>
        <taxon>Metazoa</taxon>
        <taxon>Chordata</taxon>
        <taxon>Craniata</taxon>
        <taxon>Vertebrata</taxon>
        <taxon>Euteleostomi</taxon>
        <taxon>Actinopterygii</taxon>
        <taxon>Neopterygii</taxon>
        <taxon>Teleostei</taxon>
        <taxon>Protacanthopterygii</taxon>
        <taxon>Salmoniformes</taxon>
        <taxon>Salmonidae</taxon>
        <taxon>Coregoninae</taxon>
        <taxon>Coregonus</taxon>
    </lineage>
</organism>
<evidence type="ECO:0000259" key="2">
    <source>
        <dbReference type="Pfam" id="PF13843"/>
    </source>
</evidence>
<dbReference type="Proteomes" id="UP001356427">
    <property type="component" value="Unassembled WGS sequence"/>
</dbReference>
<feature type="domain" description="PiggyBac transposable element-derived protein" evidence="2">
    <location>
        <begin position="14"/>
        <end position="64"/>
    </location>
</feature>
<dbReference type="AlphaFoldDB" id="A0AAN8QQI1"/>
<comment type="caution">
    <text evidence="3">The sequence shown here is derived from an EMBL/GenBank/DDBJ whole genome shotgun (WGS) entry which is preliminary data.</text>
</comment>
<dbReference type="Pfam" id="PF13843">
    <property type="entry name" value="DDE_Tnp_1_7"/>
    <property type="match status" value="1"/>
</dbReference>
<accession>A0AAN8QQI1</accession>
<dbReference type="InterPro" id="IPR029526">
    <property type="entry name" value="PGBD"/>
</dbReference>
<evidence type="ECO:0000313" key="4">
    <source>
        <dbReference type="Proteomes" id="UP001356427"/>
    </source>
</evidence>
<evidence type="ECO:0000313" key="3">
    <source>
        <dbReference type="EMBL" id="KAK6312560.1"/>
    </source>
</evidence>
<protein>
    <recommendedName>
        <fullName evidence="2">PiggyBac transposable element-derived protein domain-containing protein</fullName>
    </recommendedName>
</protein>
<evidence type="ECO:0000256" key="1">
    <source>
        <dbReference type="SAM" id="MobiDB-lite"/>
    </source>
</evidence>
<proteinExistence type="predicted"/>
<dbReference type="EMBL" id="JAGTTL010000015">
    <property type="protein sequence ID" value="KAK6312560.1"/>
    <property type="molecule type" value="Genomic_DNA"/>
</dbReference>
<feature type="compositionally biased region" description="Polar residues" evidence="1">
    <location>
        <begin position="120"/>
        <end position="129"/>
    </location>
</feature>
<feature type="region of interest" description="Disordered" evidence="1">
    <location>
        <begin position="100"/>
        <end position="193"/>
    </location>
</feature>
<name>A0AAN8QQI1_9TELE</name>
<reference evidence="3 4" key="1">
    <citation type="submission" date="2021-04" db="EMBL/GenBank/DDBJ databases">
        <authorList>
            <person name="De Guttry C."/>
            <person name="Zahm M."/>
            <person name="Klopp C."/>
            <person name="Cabau C."/>
            <person name="Louis A."/>
            <person name="Berthelot C."/>
            <person name="Parey E."/>
            <person name="Roest Crollius H."/>
            <person name="Montfort J."/>
            <person name="Robinson-Rechavi M."/>
            <person name="Bucao C."/>
            <person name="Bouchez O."/>
            <person name="Gislard M."/>
            <person name="Lluch J."/>
            <person name="Milhes M."/>
            <person name="Lampietro C."/>
            <person name="Lopez Roques C."/>
            <person name="Donnadieu C."/>
            <person name="Braasch I."/>
            <person name="Desvignes T."/>
            <person name="Postlethwait J."/>
            <person name="Bobe J."/>
            <person name="Wedekind C."/>
            <person name="Guiguen Y."/>
        </authorList>
    </citation>
    <scope>NUCLEOTIDE SEQUENCE [LARGE SCALE GENOMIC DNA]</scope>
    <source>
        <strain evidence="3">Cs_M1</strain>
        <tissue evidence="3">Blood</tissue>
    </source>
</reference>
<sequence length="193" mass="21602">MHKDASLSAREDIKPQIILDYNSTKGGVDNLDKVTATYSCQRMTARWPFVIFYNIVDVSAYNAYVLWTEINQQWNGGKLYRRRLFLEELGKALITPKIQRRVRPPRSTAAASAVQKIQAGPSTHASNQPEMDPVDTGSGKKRKRCQLCPPRQDNEDPPALHGVPQDEVFVLYSSRTRAQAQAHQGPASPPTPC</sequence>
<dbReference type="PANTHER" id="PTHR46599:SF6">
    <property type="entry name" value="DUAL SPECIFICITY PHOSPHATASE 26"/>
    <property type="match status" value="1"/>
</dbReference>
<feature type="compositionally biased region" description="Polar residues" evidence="1">
    <location>
        <begin position="173"/>
        <end position="182"/>
    </location>
</feature>
<keyword evidence="4" id="KW-1185">Reference proteome</keyword>
<gene>
    <name evidence="3" type="ORF">J4Q44_G00182240</name>
</gene>